<reference evidence="3" key="1">
    <citation type="submission" date="2023-06" db="EMBL/GenBank/DDBJ databases">
        <authorList>
            <consortium name="Lawrence Berkeley National Laboratory"/>
            <person name="Ahrendt S."/>
            <person name="Sahu N."/>
            <person name="Indic B."/>
            <person name="Wong-Bajracharya J."/>
            <person name="Merenyi Z."/>
            <person name="Ke H.-M."/>
            <person name="Monk M."/>
            <person name="Kocsube S."/>
            <person name="Drula E."/>
            <person name="Lipzen A."/>
            <person name="Balint B."/>
            <person name="Henrissat B."/>
            <person name="Andreopoulos B."/>
            <person name="Martin F.M."/>
            <person name="Harder C.B."/>
            <person name="Rigling D."/>
            <person name="Ford K.L."/>
            <person name="Foster G.D."/>
            <person name="Pangilinan J."/>
            <person name="Papanicolaou A."/>
            <person name="Barry K."/>
            <person name="LaButti K."/>
            <person name="Viragh M."/>
            <person name="Koriabine M."/>
            <person name="Yan M."/>
            <person name="Riley R."/>
            <person name="Champramary S."/>
            <person name="Plett K.L."/>
            <person name="Tsai I.J."/>
            <person name="Slot J."/>
            <person name="Sipos G."/>
            <person name="Plett J."/>
            <person name="Nagy L.G."/>
            <person name="Grigoriev I.V."/>
        </authorList>
    </citation>
    <scope>NUCLEOTIDE SEQUENCE</scope>
    <source>
        <strain evidence="3">CCBAS 213</strain>
    </source>
</reference>
<keyword evidence="2" id="KW-0472">Membrane</keyword>
<proteinExistence type="predicted"/>
<gene>
    <name evidence="3" type="ORF">EV420DRAFT_1751221</name>
</gene>
<evidence type="ECO:0000256" key="2">
    <source>
        <dbReference type="SAM" id="Phobius"/>
    </source>
</evidence>
<organism evidence="3 4">
    <name type="scientific">Armillaria tabescens</name>
    <name type="common">Ringless honey mushroom</name>
    <name type="synonym">Agaricus tabescens</name>
    <dbReference type="NCBI Taxonomy" id="1929756"/>
    <lineage>
        <taxon>Eukaryota</taxon>
        <taxon>Fungi</taxon>
        <taxon>Dikarya</taxon>
        <taxon>Basidiomycota</taxon>
        <taxon>Agaricomycotina</taxon>
        <taxon>Agaricomycetes</taxon>
        <taxon>Agaricomycetidae</taxon>
        <taxon>Agaricales</taxon>
        <taxon>Marasmiineae</taxon>
        <taxon>Physalacriaceae</taxon>
        <taxon>Desarmillaria</taxon>
    </lineage>
</organism>
<dbReference type="Proteomes" id="UP001175211">
    <property type="component" value="Unassembled WGS sequence"/>
</dbReference>
<comment type="caution">
    <text evidence="3">The sequence shown here is derived from an EMBL/GenBank/DDBJ whole genome shotgun (WGS) entry which is preliminary data.</text>
</comment>
<keyword evidence="2" id="KW-0812">Transmembrane</keyword>
<dbReference type="GeneID" id="85363907"/>
<evidence type="ECO:0000313" key="4">
    <source>
        <dbReference type="Proteomes" id="UP001175211"/>
    </source>
</evidence>
<name>A0AA39JQB7_ARMTA</name>
<feature type="transmembrane region" description="Helical" evidence="2">
    <location>
        <begin position="118"/>
        <end position="140"/>
    </location>
</feature>
<accession>A0AA39JQB7</accession>
<feature type="transmembrane region" description="Helical" evidence="2">
    <location>
        <begin position="146"/>
        <end position="168"/>
    </location>
</feature>
<feature type="non-terminal residue" evidence="3">
    <location>
        <position position="244"/>
    </location>
</feature>
<protein>
    <submittedName>
        <fullName evidence="3">Uncharacterized protein</fullName>
    </submittedName>
</protein>
<feature type="transmembrane region" description="Helical" evidence="2">
    <location>
        <begin position="77"/>
        <end position="97"/>
    </location>
</feature>
<dbReference type="AlphaFoldDB" id="A0AA39JQB7"/>
<evidence type="ECO:0000256" key="1">
    <source>
        <dbReference type="SAM" id="MobiDB-lite"/>
    </source>
</evidence>
<evidence type="ECO:0000313" key="3">
    <source>
        <dbReference type="EMBL" id="KAK0446965.1"/>
    </source>
</evidence>
<feature type="region of interest" description="Disordered" evidence="1">
    <location>
        <begin position="188"/>
        <end position="209"/>
    </location>
</feature>
<feature type="compositionally biased region" description="Low complexity" evidence="1">
    <location>
        <begin position="188"/>
        <end position="202"/>
    </location>
</feature>
<keyword evidence="2" id="KW-1133">Transmembrane helix</keyword>
<keyword evidence="4" id="KW-1185">Reference proteome</keyword>
<sequence length="244" mass="26863">MALLDCVGSVVAHCGFSDCLHYLGDKYVFEFRTQEFTAHQHNVNPVIRGIMTYCFAFDSLDDIPPRVLYFENTANWGAIYVSLILATLLWCTILIVYRILKVGGIAAGMRVYRRVIEILVESTSLYSAIIVALLVFEVHYGPAMAYISDLAVVMRGIVPTILVGCVAAGHARPDDSWNEPTTVSSLRFKSRSSSQSDSLEMSAGSESNISPCITPDLENGLEDVEDHSACRVFRTSNSIDHGVV</sequence>
<dbReference type="RefSeq" id="XP_060325990.1">
    <property type="nucleotide sequence ID" value="XM_060480359.1"/>
</dbReference>
<dbReference type="EMBL" id="JAUEPS010000045">
    <property type="protein sequence ID" value="KAK0446965.1"/>
    <property type="molecule type" value="Genomic_DNA"/>
</dbReference>